<evidence type="ECO:0000256" key="1">
    <source>
        <dbReference type="SAM" id="MobiDB-lite"/>
    </source>
</evidence>
<keyword evidence="3" id="KW-1185">Reference proteome</keyword>
<evidence type="ECO:0000313" key="2">
    <source>
        <dbReference type="EMBL" id="KAF9580539.1"/>
    </source>
</evidence>
<gene>
    <name evidence="2" type="ORF">BGW38_002786</name>
</gene>
<name>A0A9P6KCN9_9FUNG</name>
<comment type="caution">
    <text evidence="2">The sequence shown here is derived from an EMBL/GenBank/DDBJ whole genome shotgun (WGS) entry which is preliminary data.</text>
</comment>
<dbReference type="AlphaFoldDB" id="A0A9P6KCN9"/>
<organism evidence="2 3">
    <name type="scientific">Lunasporangiospora selenospora</name>
    <dbReference type="NCBI Taxonomy" id="979761"/>
    <lineage>
        <taxon>Eukaryota</taxon>
        <taxon>Fungi</taxon>
        <taxon>Fungi incertae sedis</taxon>
        <taxon>Mucoromycota</taxon>
        <taxon>Mortierellomycotina</taxon>
        <taxon>Mortierellomycetes</taxon>
        <taxon>Mortierellales</taxon>
        <taxon>Mortierellaceae</taxon>
        <taxon>Lunasporangiospora</taxon>
    </lineage>
</organism>
<dbReference type="InterPro" id="IPR029060">
    <property type="entry name" value="PIN-like_dom_sf"/>
</dbReference>
<accession>A0A9P6KCN9</accession>
<sequence>MGVAGAFRFLDKKNVNTTPVDLNHVRDVEVDQMVTFFSYIRVTHLRLDFKALRSGKDEDTPTKLRRILRQGSHAKKLWVAARVVDEDTKRVLAMELQKLGWNVCLCSGEADACIGRLAAEHPRQVVAVSGDSDLLFHGLEELIRKQPASHTFISYKLAGILETLKLPEQWKTFEKNVGRQSGCSLGGEQAILKWYGCSVSSASPLNYTHSVSVFIESVEIRDPTSPCNSDIDAAFKEIVEGISVFMKVYREAKRNTATGYPLQDQDVDINAAARSHLTHHGAMATNTIIAQHPSIHVTSEDIETYTWELRLRVQTWNAGWATSQDGSAFLDTIDDTGLSSSHDLVSVFWILNSKLPSDNRLAYVPMSGFNDAFSCISEMQIIEAVLRTKGYCKKTSKKTRMDLVTVFDTQTEAKQNTQAHPGELFRMLFFNGTGTNYDKQASVAITGDSPLPALLDLNDLDCQEEIRILQNDAPSSLGYPDAKQTNGCQLKIQASSLVHEIQPTRVADEIQEEASDYDIEVELDIETELTRAADETKEETGDDPDQQTSHKELIRTRTVNKRLGLKYLKARFPDSDASFQEFGDQKGFVVVRIDPGVKSTVTATRDNWREQCQSLRNSYGQHAQSVFNAESQLKEFYGSMEAKITRFRREQSATKETDCAVEGMLRTARSRATTEERKVLVVIGDGNFTGKGGGACRATKFLSVLSSRAKADRMAVCCVDEYRTSATCCRCSKAVEKVTRSVICQDPACGSRDGDHNAGHTMATAAIQWSQCFK</sequence>
<dbReference type="Proteomes" id="UP000780801">
    <property type="component" value="Unassembled WGS sequence"/>
</dbReference>
<dbReference type="EMBL" id="JAABOA010002001">
    <property type="protein sequence ID" value="KAF9580539.1"/>
    <property type="molecule type" value="Genomic_DNA"/>
</dbReference>
<dbReference type="SUPFAM" id="SSF88723">
    <property type="entry name" value="PIN domain-like"/>
    <property type="match status" value="1"/>
</dbReference>
<evidence type="ECO:0000313" key="3">
    <source>
        <dbReference type="Proteomes" id="UP000780801"/>
    </source>
</evidence>
<feature type="region of interest" description="Disordered" evidence="1">
    <location>
        <begin position="531"/>
        <end position="551"/>
    </location>
</feature>
<proteinExistence type="predicted"/>
<dbReference type="Gene3D" id="3.40.50.1010">
    <property type="entry name" value="5'-nuclease"/>
    <property type="match status" value="1"/>
</dbReference>
<reference evidence="2" key="1">
    <citation type="journal article" date="2020" name="Fungal Divers.">
        <title>Resolving the Mortierellaceae phylogeny through synthesis of multi-gene phylogenetics and phylogenomics.</title>
        <authorList>
            <person name="Vandepol N."/>
            <person name="Liber J."/>
            <person name="Desiro A."/>
            <person name="Na H."/>
            <person name="Kennedy M."/>
            <person name="Barry K."/>
            <person name="Grigoriev I.V."/>
            <person name="Miller A.N."/>
            <person name="O'Donnell K."/>
            <person name="Stajich J.E."/>
            <person name="Bonito G."/>
        </authorList>
    </citation>
    <scope>NUCLEOTIDE SEQUENCE</scope>
    <source>
        <strain evidence="2">KOD1015</strain>
    </source>
</reference>
<protein>
    <submittedName>
        <fullName evidence="2">Uncharacterized protein</fullName>
    </submittedName>
</protein>
<dbReference type="OrthoDB" id="2423532at2759"/>